<evidence type="ECO:0000256" key="1">
    <source>
        <dbReference type="SAM" id="MobiDB-lite"/>
    </source>
</evidence>
<gene>
    <name evidence="2" type="ORF">Y3_055</name>
</gene>
<reference evidence="2 3" key="1">
    <citation type="submission" date="2017-04" db="EMBL/GenBank/DDBJ databases">
        <authorList>
            <person name="Afonso C.L."/>
            <person name="Miller P.J."/>
            <person name="Scott M.A."/>
            <person name="Spackman E."/>
            <person name="Goraichik I."/>
            <person name="Dimitrov K.M."/>
            <person name="Suarez D.L."/>
            <person name="Swayne D.E."/>
        </authorList>
    </citation>
    <scope>NUCLEOTIDE SEQUENCE [LARGE SCALE GENOMIC DNA]</scope>
</reference>
<dbReference type="Proteomes" id="UP000240568">
    <property type="component" value="Segment"/>
</dbReference>
<protein>
    <submittedName>
        <fullName evidence="2">Uncharacterized protein</fullName>
    </submittedName>
</protein>
<feature type="compositionally biased region" description="Polar residues" evidence="1">
    <location>
        <begin position="219"/>
        <end position="237"/>
    </location>
</feature>
<sequence>MTKQQNYSSAFSLFDHAELRIDNFGQPMPVGVIEGIMFYGDQIRYRVALFVNDAPAHKLPLPFLHEGRPVDGFVERDLVRYGYDNFASVKESERRPQHNLNLARAKFQIGDLVSIRIQISDQEQQDYHNIPVLLTSVRYEEGKVLYDVSIDRAAYIGTDAEHTNIGRLVIDELTSIDSIFIEPVGGWHKCLGVPETSSIEVNGTDVKVLHKPEPSAVNISVQVEGTATGRSSGTEPNESAKPRSE</sequence>
<keyword evidence="3" id="KW-1185">Reference proteome</keyword>
<feature type="region of interest" description="Disordered" evidence="1">
    <location>
        <begin position="219"/>
        <end position="245"/>
    </location>
</feature>
<accession>A0A2H4IAW2</accession>
<name>A0A2H4IAW2_9CAUD</name>
<dbReference type="EMBL" id="KY984068">
    <property type="protein sequence ID" value="ARW58695.1"/>
    <property type="molecule type" value="Genomic_DNA"/>
</dbReference>
<evidence type="ECO:0000313" key="2">
    <source>
        <dbReference type="EMBL" id="ARW58695.1"/>
    </source>
</evidence>
<evidence type="ECO:0000313" key="3">
    <source>
        <dbReference type="Proteomes" id="UP000240568"/>
    </source>
</evidence>
<proteinExistence type="predicted"/>
<organism evidence="2 3">
    <name type="scientific">Erwinia phage vB_EamM_Y3</name>
    <dbReference type="NCBI Taxonomy" id="1983553"/>
    <lineage>
        <taxon>Viruses</taxon>
        <taxon>Duplodnaviria</taxon>
        <taxon>Heunggongvirae</taxon>
        <taxon>Uroviricota</taxon>
        <taxon>Caudoviricetes</taxon>
        <taxon>Sasquatchvirus</taxon>
        <taxon>Sasquatchvirus Y3</taxon>
    </lineage>
</organism>